<gene>
    <name evidence="2" type="ORF">G4Y79_00235</name>
</gene>
<dbReference type="GO" id="GO:0008929">
    <property type="term" value="F:methylglyoxal synthase activity"/>
    <property type="evidence" value="ECO:0007669"/>
    <property type="project" value="InterPro"/>
</dbReference>
<dbReference type="Pfam" id="PF19279">
    <property type="entry name" value="YegS_C"/>
    <property type="match status" value="1"/>
</dbReference>
<dbReference type="AlphaFoldDB" id="A0A7S8E9G4"/>
<dbReference type="InterPro" id="IPR045540">
    <property type="entry name" value="YegS/DAGK_C"/>
</dbReference>
<evidence type="ECO:0000313" key="3">
    <source>
        <dbReference type="Proteomes" id="UP000594468"/>
    </source>
</evidence>
<dbReference type="GO" id="GO:0005829">
    <property type="term" value="C:cytosol"/>
    <property type="evidence" value="ECO:0007669"/>
    <property type="project" value="TreeGrafter"/>
</dbReference>
<dbReference type="GO" id="GO:0016301">
    <property type="term" value="F:kinase activity"/>
    <property type="evidence" value="ECO:0007669"/>
    <property type="project" value="UniProtKB-KW"/>
</dbReference>
<accession>A0A7S8E9G4</accession>
<sequence>MNAPYERIHIIINPASGGDEPILNTMNDIFNEYGVSWDVSITKALGDGAAHAKEAIAKGAQAILAYGGDGTQLDVAEGMINTKVPMGVLPGGTANALADDLGLPRNLPEALRLVCEPHQIRSIDVGQVGERYFLLRIGTGVIATFSEVVSREMKDRFGVGAYIIGSLQAIRDPKNTRYTLTLDGETVETEGAACMISNGNAIGALNIRLSPDIKIDDGLLDVYVANLDVQTALGIAGSITGREDVPLQHWQANEIKITAEPPQKIYADGEQEAAAETPCTIKALAGALHVIVRPEEEA</sequence>
<dbReference type="GO" id="GO:0019242">
    <property type="term" value="P:methylglyoxal biosynthetic process"/>
    <property type="evidence" value="ECO:0007669"/>
    <property type="project" value="InterPro"/>
</dbReference>
<evidence type="ECO:0000259" key="1">
    <source>
        <dbReference type="PROSITE" id="PS50146"/>
    </source>
</evidence>
<dbReference type="NCBIfam" id="TIGR00147">
    <property type="entry name" value="YegS/Rv2252/BmrU family lipid kinase"/>
    <property type="match status" value="1"/>
</dbReference>
<dbReference type="SUPFAM" id="SSF111331">
    <property type="entry name" value="NAD kinase/diacylglycerol kinase-like"/>
    <property type="match status" value="1"/>
</dbReference>
<dbReference type="EMBL" id="CP062983">
    <property type="protein sequence ID" value="QPC82839.1"/>
    <property type="molecule type" value="Genomic_DNA"/>
</dbReference>
<protein>
    <submittedName>
        <fullName evidence="2">Diacylglycerol kinase family lipid kinase</fullName>
    </submittedName>
</protein>
<keyword evidence="2" id="KW-0808">Transferase</keyword>
<dbReference type="InterPro" id="IPR005218">
    <property type="entry name" value="Diacylglycerol/lipid_kinase"/>
</dbReference>
<dbReference type="InterPro" id="IPR016064">
    <property type="entry name" value="NAD/diacylglycerol_kinase_sf"/>
</dbReference>
<dbReference type="Pfam" id="PF00781">
    <property type="entry name" value="DAGK_cat"/>
    <property type="match status" value="1"/>
</dbReference>
<proteinExistence type="predicted"/>
<dbReference type="KEGG" id="pmet:G4Y79_00235"/>
<name>A0A7S8E9G4_9CHLR</name>
<dbReference type="Gene3D" id="3.40.50.10330">
    <property type="entry name" value="Probable inorganic polyphosphate/atp-NAD kinase, domain 1"/>
    <property type="match status" value="1"/>
</dbReference>
<dbReference type="Gene3D" id="2.60.200.40">
    <property type="match status" value="1"/>
</dbReference>
<dbReference type="GO" id="GO:0005524">
    <property type="term" value="F:ATP binding"/>
    <property type="evidence" value="ECO:0007669"/>
    <property type="project" value="InterPro"/>
</dbReference>
<keyword evidence="2" id="KW-0418">Kinase</keyword>
<dbReference type="PROSITE" id="PS50146">
    <property type="entry name" value="DAGK"/>
    <property type="match status" value="1"/>
</dbReference>
<organism evidence="2 3">
    <name type="scientific">Phototrophicus methaneseepsis</name>
    <dbReference type="NCBI Taxonomy" id="2710758"/>
    <lineage>
        <taxon>Bacteria</taxon>
        <taxon>Bacillati</taxon>
        <taxon>Chloroflexota</taxon>
        <taxon>Candidatus Thermofontia</taxon>
        <taxon>Phototrophicales</taxon>
        <taxon>Phototrophicaceae</taxon>
        <taxon>Phototrophicus</taxon>
    </lineage>
</organism>
<dbReference type="GO" id="GO:0008654">
    <property type="term" value="P:phospholipid biosynthetic process"/>
    <property type="evidence" value="ECO:0007669"/>
    <property type="project" value="InterPro"/>
</dbReference>
<dbReference type="RefSeq" id="WP_195170908.1">
    <property type="nucleotide sequence ID" value="NZ_CP062983.1"/>
</dbReference>
<dbReference type="InterPro" id="IPR017438">
    <property type="entry name" value="ATP-NAD_kinase_N"/>
</dbReference>
<evidence type="ECO:0000313" key="2">
    <source>
        <dbReference type="EMBL" id="QPC82839.1"/>
    </source>
</evidence>
<dbReference type="InterPro" id="IPR001206">
    <property type="entry name" value="Diacylglycerol_kinase_cat_dom"/>
</dbReference>
<keyword evidence="3" id="KW-1185">Reference proteome</keyword>
<dbReference type="InterPro" id="IPR004363">
    <property type="entry name" value="Methylgl_synth"/>
</dbReference>
<reference evidence="2 3" key="1">
    <citation type="submission" date="2020-02" db="EMBL/GenBank/DDBJ databases">
        <authorList>
            <person name="Zheng R.K."/>
            <person name="Sun C.M."/>
        </authorList>
    </citation>
    <scope>NUCLEOTIDE SEQUENCE [LARGE SCALE GENOMIC DNA]</scope>
    <source>
        <strain evidence="3">rifampicinis</strain>
    </source>
</reference>
<dbReference type="SMART" id="SM00046">
    <property type="entry name" value="DAGKc"/>
    <property type="match status" value="1"/>
</dbReference>
<dbReference type="PANTHER" id="PTHR30492:SF0">
    <property type="entry name" value="METHYLGLYOXAL SYNTHASE"/>
    <property type="match status" value="1"/>
</dbReference>
<dbReference type="PANTHER" id="PTHR30492">
    <property type="entry name" value="METHYLGLYOXAL SYNTHASE"/>
    <property type="match status" value="1"/>
</dbReference>
<feature type="domain" description="DAGKc" evidence="1">
    <location>
        <begin position="3"/>
        <end position="132"/>
    </location>
</feature>
<dbReference type="Proteomes" id="UP000594468">
    <property type="component" value="Chromosome"/>
</dbReference>